<dbReference type="InterPro" id="IPR009012">
    <property type="entry name" value="GrpE_head"/>
</dbReference>
<dbReference type="SUPFAM" id="SSF51064">
    <property type="entry name" value="Head domain of nucleotide exchange factor GrpE"/>
    <property type="match status" value="1"/>
</dbReference>
<evidence type="ECO:0000313" key="2">
    <source>
        <dbReference type="Proteomes" id="UP000586827"/>
    </source>
</evidence>
<dbReference type="Proteomes" id="UP000586827">
    <property type="component" value="Unassembled WGS sequence"/>
</dbReference>
<accession>A0A849CAX3</accession>
<name>A0A849CAX3_9NOCA</name>
<sequence>MVERVDDLARVVARQASTLERLADEGKARAQRERAGADVPLVVELFALHEDARTLAGTAGSDTERSAFETFAARVERLLAGRGGRLVEPTPGAVFDALTMEAADVCETADPEADRTVDTVITPGLLVGERSVRAARVVVRRFRAPKAEATIPG</sequence>
<dbReference type="EMBL" id="JABELX010000017">
    <property type="protein sequence ID" value="NNH74996.1"/>
    <property type="molecule type" value="Genomic_DNA"/>
</dbReference>
<dbReference type="Gene3D" id="2.30.22.10">
    <property type="entry name" value="Head domain of nucleotide exchange factor GrpE"/>
    <property type="match status" value="1"/>
</dbReference>
<protein>
    <submittedName>
        <fullName evidence="1">Nucleotide exchange factor GrpE</fullName>
    </submittedName>
</protein>
<proteinExistence type="predicted"/>
<organism evidence="1 2">
    <name type="scientific">Nocardia uniformis</name>
    <dbReference type="NCBI Taxonomy" id="53432"/>
    <lineage>
        <taxon>Bacteria</taxon>
        <taxon>Bacillati</taxon>
        <taxon>Actinomycetota</taxon>
        <taxon>Actinomycetes</taxon>
        <taxon>Mycobacteriales</taxon>
        <taxon>Nocardiaceae</taxon>
        <taxon>Nocardia</taxon>
    </lineage>
</organism>
<dbReference type="AlphaFoldDB" id="A0A849CAX3"/>
<comment type="caution">
    <text evidence="1">The sequence shown here is derived from an EMBL/GenBank/DDBJ whole genome shotgun (WGS) entry which is preliminary data.</text>
</comment>
<dbReference type="GO" id="GO:0006457">
    <property type="term" value="P:protein folding"/>
    <property type="evidence" value="ECO:0007669"/>
    <property type="project" value="InterPro"/>
</dbReference>
<evidence type="ECO:0000313" key="1">
    <source>
        <dbReference type="EMBL" id="NNH74996.1"/>
    </source>
</evidence>
<gene>
    <name evidence="1" type="ORF">HLB23_34970</name>
</gene>
<keyword evidence="2" id="KW-1185">Reference proteome</keyword>
<reference evidence="1 2" key="1">
    <citation type="submission" date="2020-05" db="EMBL/GenBank/DDBJ databases">
        <title>MicrobeNet Type strains.</title>
        <authorList>
            <person name="Nicholson A.C."/>
        </authorList>
    </citation>
    <scope>NUCLEOTIDE SEQUENCE [LARGE SCALE GENOMIC DNA]</scope>
    <source>
        <strain evidence="1 2">JCM 3224</strain>
    </source>
</reference>